<protein>
    <recommendedName>
        <fullName evidence="1">Thiamine-phosphate synthase ThiN domain-containing protein</fullName>
    </recommendedName>
</protein>
<dbReference type="PANTHER" id="PTHR40730:SF4">
    <property type="entry name" value="TRANSCRIPTIONAL REGULATOR"/>
    <property type="match status" value="1"/>
</dbReference>
<evidence type="ECO:0000313" key="2">
    <source>
        <dbReference type="EMBL" id="SUZ48513.1"/>
    </source>
</evidence>
<feature type="domain" description="Thiamine-phosphate synthase ThiN" evidence="1">
    <location>
        <begin position="118"/>
        <end position="257"/>
    </location>
</feature>
<proteinExistence type="predicted"/>
<dbReference type="Gene3D" id="3.40.225.10">
    <property type="entry name" value="Class II aldolase/adducin N-terminal domain"/>
    <property type="match status" value="1"/>
</dbReference>
<dbReference type="Pfam" id="PF10120">
    <property type="entry name" value="ThiN"/>
    <property type="match status" value="1"/>
</dbReference>
<dbReference type="InterPro" id="IPR019293">
    <property type="entry name" value="ThiN"/>
</dbReference>
<dbReference type="SUPFAM" id="SSF53639">
    <property type="entry name" value="AraD/HMP-PK domain-like"/>
    <property type="match status" value="1"/>
</dbReference>
<accession>A0A381N4I5</accession>
<dbReference type="EMBL" id="UINC01000072">
    <property type="protein sequence ID" value="SUZ48513.1"/>
    <property type="molecule type" value="Genomic_DNA"/>
</dbReference>
<dbReference type="PANTHER" id="PTHR40730">
    <property type="entry name" value="TRANSCRIPTIONAL REGULATOR PROTEIN-LIKE PROTEIN"/>
    <property type="match status" value="1"/>
</dbReference>
<reference evidence="2" key="1">
    <citation type="submission" date="2018-05" db="EMBL/GenBank/DDBJ databases">
        <authorList>
            <person name="Lanie J.A."/>
            <person name="Ng W.-L."/>
            <person name="Kazmierczak K.M."/>
            <person name="Andrzejewski T.M."/>
            <person name="Davidsen T.M."/>
            <person name="Wayne K.J."/>
            <person name="Tettelin H."/>
            <person name="Glass J.I."/>
            <person name="Rusch D."/>
            <person name="Podicherti R."/>
            <person name="Tsui H.-C.T."/>
            <person name="Winkler M.E."/>
        </authorList>
    </citation>
    <scope>NUCLEOTIDE SEQUENCE</scope>
</reference>
<evidence type="ECO:0000259" key="1">
    <source>
        <dbReference type="Pfam" id="PF10120"/>
    </source>
</evidence>
<sequence>MIPTELNGNLLKELRGRTCRLLAREKWTQVQLGRALGVSQVMAGNYLASISTPLPEPTESDLQQAAHRLAEALRDGAPREWALALILDGEPLTVRLPSGGAREAVLADLAQARKRLSQLLARLSPEVRCNLAFALLDAKVVDAIAAFPGRLTPVSGEARPLAPPEFGASHHLAKLLLQLRQRMPARRAIVNLRWDAVIADALPRAGIRLAKLVRKGDRLELPGGGLAPALVDEGSVGWEPALYLHGDSLEEVATQVEALAVAAELAA</sequence>
<gene>
    <name evidence="2" type="ORF">METZ01_LOCUS1367</name>
</gene>
<dbReference type="InterPro" id="IPR036409">
    <property type="entry name" value="Aldolase_II/adducin_N_sf"/>
</dbReference>
<organism evidence="2">
    <name type="scientific">marine metagenome</name>
    <dbReference type="NCBI Taxonomy" id="408172"/>
    <lineage>
        <taxon>unclassified sequences</taxon>
        <taxon>metagenomes</taxon>
        <taxon>ecological metagenomes</taxon>
    </lineage>
</organism>
<name>A0A381N4I5_9ZZZZ</name>
<dbReference type="AlphaFoldDB" id="A0A381N4I5"/>